<accession>A0AB34J6A6</accession>
<gene>
    <name evidence="2" type="ORF">AB1Y20_003914</name>
</gene>
<organism evidence="2 3">
    <name type="scientific">Prymnesium parvum</name>
    <name type="common">Toxic golden alga</name>
    <dbReference type="NCBI Taxonomy" id="97485"/>
    <lineage>
        <taxon>Eukaryota</taxon>
        <taxon>Haptista</taxon>
        <taxon>Haptophyta</taxon>
        <taxon>Prymnesiophyceae</taxon>
        <taxon>Prymnesiales</taxon>
        <taxon>Prymnesiaceae</taxon>
        <taxon>Prymnesium</taxon>
    </lineage>
</organism>
<reference evidence="2 3" key="1">
    <citation type="journal article" date="2024" name="Science">
        <title>Giant polyketide synthase enzymes in the biosynthesis of giant marine polyether toxins.</title>
        <authorList>
            <person name="Fallon T.R."/>
            <person name="Shende V.V."/>
            <person name="Wierzbicki I.H."/>
            <person name="Pendleton A.L."/>
            <person name="Watervoot N.F."/>
            <person name="Auber R.P."/>
            <person name="Gonzalez D.J."/>
            <person name="Wisecaver J.H."/>
            <person name="Moore B.S."/>
        </authorList>
    </citation>
    <scope>NUCLEOTIDE SEQUENCE [LARGE SCALE GENOMIC DNA]</scope>
    <source>
        <strain evidence="2 3">12B1</strain>
    </source>
</reference>
<dbReference type="Proteomes" id="UP001515480">
    <property type="component" value="Unassembled WGS sequence"/>
</dbReference>
<proteinExistence type="predicted"/>
<name>A0AB34J6A6_PRYPA</name>
<comment type="caution">
    <text evidence="2">The sequence shown here is derived from an EMBL/GenBank/DDBJ whole genome shotgun (WGS) entry which is preliminary data.</text>
</comment>
<dbReference type="AlphaFoldDB" id="A0AB34J6A6"/>
<evidence type="ECO:0000313" key="3">
    <source>
        <dbReference type="Proteomes" id="UP001515480"/>
    </source>
</evidence>
<dbReference type="EMBL" id="JBGBPQ010000012">
    <property type="protein sequence ID" value="KAL1514829.1"/>
    <property type="molecule type" value="Genomic_DNA"/>
</dbReference>
<protein>
    <submittedName>
        <fullName evidence="2">Uncharacterized protein</fullName>
    </submittedName>
</protein>
<evidence type="ECO:0000313" key="2">
    <source>
        <dbReference type="EMBL" id="KAL1514829.1"/>
    </source>
</evidence>
<feature type="region of interest" description="Disordered" evidence="1">
    <location>
        <begin position="80"/>
        <end position="119"/>
    </location>
</feature>
<keyword evidence="3" id="KW-1185">Reference proteome</keyword>
<sequence length="172" mass="19466">MFATADWTNPKVGGLLNEVIMKEERQAREPKPRVEVKHVWDPEALASRESIWRETKPRMNSTLVKQNAGTQMRTIFDGRPEKLSSSSRVIGSDPLCQAPPRSRYARQKPFPDPAIRSYNNPNRLQVERLQKEILAAPRPWRSEPVSCTLPALVPRSTVSSFCVRPGEIPLGP</sequence>
<evidence type="ECO:0000256" key="1">
    <source>
        <dbReference type="SAM" id="MobiDB-lite"/>
    </source>
</evidence>